<gene>
    <name evidence="2" type="ORF">FA15DRAFT_666781</name>
</gene>
<protein>
    <recommendedName>
        <fullName evidence="4">Zn(2)-C6 fungal-type domain-containing protein</fullName>
    </recommendedName>
</protein>
<feature type="region of interest" description="Disordered" evidence="1">
    <location>
        <begin position="1"/>
        <end position="37"/>
    </location>
</feature>
<reference evidence="2 3" key="1">
    <citation type="journal article" date="2019" name="Nat. Ecol. Evol.">
        <title>Megaphylogeny resolves global patterns of mushroom evolution.</title>
        <authorList>
            <person name="Varga T."/>
            <person name="Krizsan K."/>
            <person name="Foldi C."/>
            <person name="Dima B."/>
            <person name="Sanchez-Garcia M."/>
            <person name="Sanchez-Ramirez S."/>
            <person name="Szollosi G.J."/>
            <person name="Szarkandi J.G."/>
            <person name="Papp V."/>
            <person name="Albert L."/>
            <person name="Andreopoulos W."/>
            <person name="Angelini C."/>
            <person name="Antonin V."/>
            <person name="Barry K.W."/>
            <person name="Bougher N.L."/>
            <person name="Buchanan P."/>
            <person name="Buyck B."/>
            <person name="Bense V."/>
            <person name="Catcheside P."/>
            <person name="Chovatia M."/>
            <person name="Cooper J."/>
            <person name="Damon W."/>
            <person name="Desjardin D."/>
            <person name="Finy P."/>
            <person name="Geml J."/>
            <person name="Haridas S."/>
            <person name="Hughes K."/>
            <person name="Justo A."/>
            <person name="Karasinski D."/>
            <person name="Kautmanova I."/>
            <person name="Kiss B."/>
            <person name="Kocsube S."/>
            <person name="Kotiranta H."/>
            <person name="LaButti K.M."/>
            <person name="Lechner B.E."/>
            <person name="Liimatainen K."/>
            <person name="Lipzen A."/>
            <person name="Lukacs Z."/>
            <person name="Mihaltcheva S."/>
            <person name="Morgado L.N."/>
            <person name="Niskanen T."/>
            <person name="Noordeloos M.E."/>
            <person name="Ohm R.A."/>
            <person name="Ortiz-Santana B."/>
            <person name="Ovrebo C."/>
            <person name="Racz N."/>
            <person name="Riley R."/>
            <person name="Savchenko A."/>
            <person name="Shiryaev A."/>
            <person name="Soop K."/>
            <person name="Spirin V."/>
            <person name="Szebenyi C."/>
            <person name="Tomsovsky M."/>
            <person name="Tulloss R.E."/>
            <person name="Uehling J."/>
            <person name="Grigoriev I.V."/>
            <person name="Vagvolgyi C."/>
            <person name="Papp T."/>
            <person name="Martin F.M."/>
            <person name="Miettinen O."/>
            <person name="Hibbett D.S."/>
            <person name="Nagy L.G."/>
        </authorList>
    </citation>
    <scope>NUCLEOTIDE SEQUENCE [LARGE SCALE GENOMIC DNA]</scope>
    <source>
        <strain evidence="2 3">CBS 121175</strain>
    </source>
</reference>
<evidence type="ECO:0000313" key="3">
    <source>
        <dbReference type="Proteomes" id="UP000307440"/>
    </source>
</evidence>
<accession>A0A5C3L2W1</accession>
<dbReference type="Proteomes" id="UP000307440">
    <property type="component" value="Unassembled WGS sequence"/>
</dbReference>
<sequence length="248" mass="27261">MPRSHTENLECAIPKRPSSRRSPSVTSRRSNSITDMFNASRREIGGLGALAEAAAGQLPASLSPHPCDRCVRTNKTCRGPAGSRCEYCKRLKQKCSNSNGSARGRQSAVAKPVSINATHGIGAPDARPTTPVPDNTEAVVGRPLKRRLDEFEDAPSSASPYMKRESDDDHDDDDYDGHEPPAKLNKRRRTALNSAMIASRVLKQLKELDEASLRMNEAYVREFNQFRSVLAALTTDMTNLVDDREPSL</sequence>
<dbReference type="EMBL" id="ML210168">
    <property type="protein sequence ID" value="TFK27048.1"/>
    <property type="molecule type" value="Genomic_DNA"/>
</dbReference>
<evidence type="ECO:0000313" key="2">
    <source>
        <dbReference type="EMBL" id="TFK27048.1"/>
    </source>
</evidence>
<dbReference type="AlphaFoldDB" id="A0A5C3L2W1"/>
<name>A0A5C3L2W1_COPMA</name>
<feature type="compositionally biased region" description="Low complexity" evidence="1">
    <location>
        <begin position="14"/>
        <end position="32"/>
    </location>
</feature>
<evidence type="ECO:0008006" key="4">
    <source>
        <dbReference type="Google" id="ProtNLM"/>
    </source>
</evidence>
<feature type="region of interest" description="Disordered" evidence="1">
    <location>
        <begin position="118"/>
        <end position="188"/>
    </location>
</feature>
<organism evidence="2 3">
    <name type="scientific">Coprinopsis marcescibilis</name>
    <name type="common">Agaric fungus</name>
    <name type="synonym">Psathyrella marcescibilis</name>
    <dbReference type="NCBI Taxonomy" id="230819"/>
    <lineage>
        <taxon>Eukaryota</taxon>
        <taxon>Fungi</taxon>
        <taxon>Dikarya</taxon>
        <taxon>Basidiomycota</taxon>
        <taxon>Agaricomycotina</taxon>
        <taxon>Agaricomycetes</taxon>
        <taxon>Agaricomycetidae</taxon>
        <taxon>Agaricales</taxon>
        <taxon>Agaricineae</taxon>
        <taxon>Psathyrellaceae</taxon>
        <taxon>Coprinopsis</taxon>
    </lineage>
</organism>
<keyword evidence="3" id="KW-1185">Reference proteome</keyword>
<dbReference type="OrthoDB" id="3051265at2759"/>
<proteinExistence type="predicted"/>
<evidence type="ECO:0000256" key="1">
    <source>
        <dbReference type="SAM" id="MobiDB-lite"/>
    </source>
</evidence>